<geneLocation type="plasmid" evidence="1 2">
    <name>unnamed</name>
</geneLocation>
<evidence type="ECO:0000313" key="2">
    <source>
        <dbReference type="Proteomes" id="UP001058650"/>
    </source>
</evidence>
<dbReference type="Proteomes" id="UP001058650">
    <property type="component" value="Plasmid unnamed"/>
</dbReference>
<sequence length="56" mass="6559">MARMITFKFFVRKVGGQPATITKTVEIQDDIYKTFGDAKKEVEEEGYRVTGWHQLY</sequence>
<organism evidence="1 2">
    <name type="scientific">Laceyella sacchari</name>
    <name type="common">Thermoactinomyces thalpophilus</name>
    <dbReference type="NCBI Taxonomy" id="37482"/>
    <lineage>
        <taxon>Bacteria</taxon>
        <taxon>Bacillati</taxon>
        <taxon>Bacillota</taxon>
        <taxon>Bacilli</taxon>
        <taxon>Bacillales</taxon>
        <taxon>Thermoactinomycetaceae</taxon>
        <taxon>Laceyella</taxon>
    </lineage>
</organism>
<proteinExistence type="predicted"/>
<name>A0ABY5U6P6_LACSH</name>
<accession>A0ABY5U6P6</accession>
<dbReference type="RefSeq" id="WP_158283416.1">
    <property type="nucleotide sequence ID" value="NZ_CP103867.1"/>
</dbReference>
<keyword evidence="1" id="KW-0614">Plasmid</keyword>
<gene>
    <name evidence="1" type="ORF">NYR52_16575</name>
</gene>
<reference evidence="1" key="1">
    <citation type="submission" date="2022-08" db="EMBL/GenBank/DDBJ databases">
        <title>The complete genome sequence of the thermophilic bacterium Laceyella sacchari FBKL4.010 reveals the basis for tetramethylpyrazine biosynthesis in Moutai-flavor Daqu.</title>
        <authorList>
            <person name="Li D."/>
            <person name="Huang W."/>
            <person name="Wang C."/>
            <person name="Qiu S."/>
        </authorList>
    </citation>
    <scope>NUCLEOTIDE SEQUENCE</scope>
    <source>
        <strain evidence="1">FBKL4.014</strain>
        <plasmid evidence="1">unnamed</plasmid>
    </source>
</reference>
<dbReference type="EMBL" id="CP103867">
    <property type="protein sequence ID" value="UWE05289.1"/>
    <property type="molecule type" value="Genomic_DNA"/>
</dbReference>
<evidence type="ECO:0000313" key="1">
    <source>
        <dbReference type="EMBL" id="UWE05289.1"/>
    </source>
</evidence>
<protein>
    <submittedName>
        <fullName evidence="1">Uncharacterized protein</fullName>
    </submittedName>
</protein>
<keyword evidence="2" id="KW-1185">Reference proteome</keyword>